<reference evidence="3 4" key="1">
    <citation type="submission" date="2019-01" db="EMBL/GenBank/DDBJ databases">
        <title>Sequencing the genomes of 1000 actinobacteria strains.</title>
        <authorList>
            <person name="Klenk H.-P."/>
        </authorList>
    </citation>
    <scope>NUCLEOTIDE SEQUENCE [LARGE SCALE GENOMIC DNA]</scope>
    <source>
        <strain evidence="3 4">DSM 43925</strain>
    </source>
</reference>
<sequence length="691" mass="73673">MIGMPGNGPAPRSVGADGLPRQFARTRRFSLGDPSAFTVSADGASVVFLRSRGGDDPVACLWALDLDSGAERLLADPVDLLGGTATAGISAYATDDAAGVAAFALAGRLWVVDVAKGGVRELPATGDVRDPRPDPAGRRIAYVSGGALRVTEIDGSEQRVIAEPDGPEVRFGVAEHAAAESMGRTRGHWWSPDGDRLLVARVDESAVALWHVADPSDPARPPRAVRYPAAGTANAEVTLWIAGLDGTRTEVRWDRAAFEYVTAAGWDAHGPYLAVQSRDQRTVRVLAADPDSGRSGLLAEQRDAHWVQLVGGTPARTAAGALVAHADVDGTRRLTLDGVPVTPPGLHLREVLSVAGDDILFSASTDPAERHLWLQGAGDRPRRVSIEPGVHAGVWRAGTLVHVARTSTRPGATTTAVRSGRPAVTITSLAERPVLTLRAIALTTTDRELRSHLLLPSWHRPGDPKLPVLVDPYAGPALQRVTADQAPMTFVSQWFAEQGFAVLITDGRGTPGRGPAWEREVHGDIFGPPLDDQVAALHAVAARHPDLDLSRVAIRGWSFSGTLAVMAVLRRPDVFHAAVAGAGTSDQRLYDTHWRERFLGHPNRHPDRYEACSTLPEAPRLTRPLLLIHGLADDNVFAAGTLRLSAALLAAGRPHEVLPLSGTAHSPTSDPDVFEGLLLHQLGFLRWHLQA</sequence>
<dbReference type="SUPFAM" id="SSF82171">
    <property type="entry name" value="DPP6 N-terminal domain-like"/>
    <property type="match status" value="1"/>
</dbReference>
<evidence type="ECO:0000313" key="3">
    <source>
        <dbReference type="EMBL" id="RVX41705.1"/>
    </source>
</evidence>
<dbReference type="Proteomes" id="UP000284824">
    <property type="component" value="Unassembled WGS sequence"/>
</dbReference>
<dbReference type="Gene3D" id="3.40.50.1820">
    <property type="entry name" value="alpha/beta hydrolase"/>
    <property type="match status" value="1"/>
</dbReference>
<name>A0A438M7W8_9ACTN</name>
<feature type="domain" description="Dipeptidylpeptidase IV N-terminal" evidence="2">
    <location>
        <begin position="105"/>
        <end position="335"/>
    </location>
</feature>
<dbReference type="Gene3D" id="2.140.10.30">
    <property type="entry name" value="Dipeptidylpeptidase IV, N-terminal domain"/>
    <property type="match status" value="1"/>
</dbReference>
<evidence type="ECO:0000313" key="4">
    <source>
        <dbReference type="Proteomes" id="UP000284824"/>
    </source>
</evidence>
<organism evidence="3 4">
    <name type="scientific">Nonomuraea polychroma</name>
    <dbReference type="NCBI Taxonomy" id="46176"/>
    <lineage>
        <taxon>Bacteria</taxon>
        <taxon>Bacillati</taxon>
        <taxon>Actinomycetota</taxon>
        <taxon>Actinomycetes</taxon>
        <taxon>Streptosporangiales</taxon>
        <taxon>Streptosporangiaceae</taxon>
        <taxon>Nonomuraea</taxon>
    </lineage>
</organism>
<dbReference type="GO" id="GO:0008239">
    <property type="term" value="F:dipeptidyl-peptidase activity"/>
    <property type="evidence" value="ECO:0007669"/>
    <property type="project" value="TreeGrafter"/>
</dbReference>
<dbReference type="InterPro" id="IPR002469">
    <property type="entry name" value="Peptidase_S9B_N"/>
</dbReference>
<dbReference type="RefSeq" id="WP_241564165.1">
    <property type="nucleotide sequence ID" value="NZ_SAUN01000001.1"/>
</dbReference>
<dbReference type="GO" id="GO:0006508">
    <property type="term" value="P:proteolysis"/>
    <property type="evidence" value="ECO:0007669"/>
    <property type="project" value="InterPro"/>
</dbReference>
<dbReference type="PANTHER" id="PTHR11731:SF193">
    <property type="entry name" value="DIPEPTIDYL PEPTIDASE 9"/>
    <property type="match status" value="1"/>
</dbReference>
<protein>
    <submittedName>
        <fullName evidence="3">Dipeptidyl-peptidase-4</fullName>
    </submittedName>
</protein>
<dbReference type="Pfam" id="PF00326">
    <property type="entry name" value="Peptidase_S9"/>
    <property type="match status" value="1"/>
</dbReference>
<gene>
    <name evidence="3" type="ORF">EDD27_4270</name>
</gene>
<dbReference type="Pfam" id="PF00930">
    <property type="entry name" value="DPPIV_N"/>
    <property type="match status" value="1"/>
</dbReference>
<dbReference type="InterPro" id="IPR001375">
    <property type="entry name" value="Peptidase_S9_cat"/>
</dbReference>
<feature type="domain" description="Peptidase S9 prolyl oligopeptidase catalytic" evidence="1">
    <location>
        <begin position="491"/>
        <end position="689"/>
    </location>
</feature>
<dbReference type="AlphaFoldDB" id="A0A438M7W8"/>
<proteinExistence type="predicted"/>
<dbReference type="InterPro" id="IPR050278">
    <property type="entry name" value="Serine_Prot_S9B/DPPIV"/>
</dbReference>
<dbReference type="SUPFAM" id="SSF53474">
    <property type="entry name" value="alpha/beta-Hydrolases"/>
    <property type="match status" value="1"/>
</dbReference>
<dbReference type="PANTHER" id="PTHR11731">
    <property type="entry name" value="PROTEASE FAMILY S9B,C DIPEPTIDYL-PEPTIDASE IV-RELATED"/>
    <property type="match status" value="1"/>
</dbReference>
<keyword evidence="4" id="KW-1185">Reference proteome</keyword>
<comment type="caution">
    <text evidence="3">The sequence shown here is derived from an EMBL/GenBank/DDBJ whole genome shotgun (WGS) entry which is preliminary data.</text>
</comment>
<evidence type="ECO:0000259" key="2">
    <source>
        <dbReference type="Pfam" id="PF00930"/>
    </source>
</evidence>
<dbReference type="InterPro" id="IPR029058">
    <property type="entry name" value="AB_hydrolase_fold"/>
</dbReference>
<evidence type="ECO:0000259" key="1">
    <source>
        <dbReference type="Pfam" id="PF00326"/>
    </source>
</evidence>
<dbReference type="EMBL" id="SAUN01000001">
    <property type="protein sequence ID" value="RVX41705.1"/>
    <property type="molecule type" value="Genomic_DNA"/>
</dbReference>
<accession>A0A438M7W8</accession>
<dbReference type="GO" id="GO:0008236">
    <property type="term" value="F:serine-type peptidase activity"/>
    <property type="evidence" value="ECO:0007669"/>
    <property type="project" value="InterPro"/>
</dbReference>